<evidence type="ECO:0000256" key="2">
    <source>
        <dbReference type="ARBA" id="ARBA00005974"/>
    </source>
</evidence>
<proteinExistence type="inferred from homology"/>
<evidence type="ECO:0000256" key="3">
    <source>
        <dbReference type="ARBA" id="ARBA00022448"/>
    </source>
</evidence>
<dbReference type="Proteomes" id="UP000326759">
    <property type="component" value="Unassembled WGS sequence"/>
</dbReference>
<keyword evidence="5" id="KW-0029">Amino-acid transport</keyword>
<evidence type="ECO:0000256" key="6">
    <source>
        <dbReference type="ARBA" id="ARBA00022989"/>
    </source>
</evidence>
<feature type="transmembrane region" description="Helical" evidence="9">
    <location>
        <begin position="220"/>
        <end position="241"/>
    </location>
</feature>
<evidence type="ECO:0000256" key="4">
    <source>
        <dbReference type="ARBA" id="ARBA00022692"/>
    </source>
</evidence>
<keyword evidence="6 9" id="KW-1133">Transmembrane helix</keyword>
<evidence type="ECO:0000256" key="8">
    <source>
        <dbReference type="ARBA" id="ARBA00023136"/>
    </source>
</evidence>
<comment type="caution">
    <text evidence="9">Lacks conserved residue(s) required for the propagation of feature annotation.</text>
</comment>
<keyword evidence="3" id="KW-0813">Transport</keyword>
<gene>
    <name evidence="10" type="primary">SFXN1</name>
    <name evidence="10" type="ORF">Anas_01713</name>
</gene>
<keyword evidence="7 9" id="KW-0496">Mitochondrion</keyword>
<dbReference type="OrthoDB" id="6608471at2759"/>
<dbReference type="PANTHER" id="PTHR11153">
    <property type="entry name" value="SIDEROFLEXIN"/>
    <property type="match status" value="1"/>
</dbReference>
<reference evidence="10 11" key="1">
    <citation type="journal article" date="2019" name="PLoS Biol.">
        <title>Sex chromosomes control vertical transmission of feminizing Wolbachia symbionts in an isopod.</title>
        <authorList>
            <person name="Becking T."/>
            <person name="Chebbi M.A."/>
            <person name="Giraud I."/>
            <person name="Moumen B."/>
            <person name="Laverre T."/>
            <person name="Caubet Y."/>
            <person name="Peccoud J."/>
            <person name="Gilbert C."/>
            <person name="Cordaux R."/>
        </authorList>
    </citation>
    <scope>NUCLEOTIDE SEQUENCE [LARGE SCALE GENOMIC DNA]</scope>
    <source>
        <strain evidence="10">ANa2</strain>
        <tissue evidence="10">Whole body excluding digestive tract and cuticle</tissue>
    </source>
</reference>
<protein>
    <recommendedName>
        <fullName evidence="9">Sidoreflexin</fullName>
    </recommendedName>
</protein>
<keyword evidence="4 9" id="KW-0812">Transmembrane</keyword>
<evidence type="ECO:0000256" key="9">
    <source>
        <dbReference type="RuleBase" id="RU362000"/>
    </source>
</evidence>
<comment type="similarity">
    <text evidence="2 9">Belongs to the sideroflexin family.</text>
</comment>
<dbReference type="GO" id="GO:0015075">
    <property type="term" value="F:monoatomic ion transmembrane transporter activity"/>
    <property type="evidence" value="ECO:0007669"/>
    <property type="project" value="InterPro"/>
</dbReference>
<accession>A0A5N5TID6</accession>
<dbReference type="AlphaFoldDB" id="A0A5N5TID6"/>
<evidence type="ECO:0000313" key="11">
    <source>
        <dbReference type="Proteomes" id="UP000326759"/>
    </source>
</evidence>
<organism evidence="10 11">
    <name type="scientific">Armadillidium nasatum</name>
    <dbReference type="NCBI Taxonomy" id="96803"/>
    <lineage>
        <taxon>Eukaryota</taxon>
        <taxon>Metazoa</taxon>
        <taxon>Ecdysozoa</taxon>
        <taxon>Arthropoda</taxon>
        <taxon>Crustacea</taxon>
        <taxon>Multicrustacea</taxon>
        <taxon>Malacostraca</taxon>
        <taxon>Eumalacostraca</taxon>
        <taxon>Peracarida</taxon>
        <taxon>Isopoda</taxon>
        <taxon>Oniscidea</taxon>
        <taxon>Crinocheta</taxon>
        <taxon>Armadillidiidae</taxon>
        <taxon>Armadillidium</taxon>
    </lineage>
</organism>
<dbReference type="GO" id="GO:0005743">
    <property type="term" value="C:mitochondrial inner membrane"/>
    <property type="evidence" value="ECO:0007669"/>
    <property type="project" value="TreeGrafter"/>
</dbReference>
<keyword evidence="8 9" id="KW-0472">Membrane</keyword>
<dbReference type="InterPro" id="IPR004686">
    <property type="entry name" value="Mtc"/>
</dbReference>
<dbReference type="NCBIfam" id="TIGR00798">
    <property type="entry name" value="mtc"/>
    <property type="match status" value="1"/>
</dbReference>
<evidence type="ECO:0000256" key="5">
    <source>
        <dbReference type="ARBA" id="ARBA00022970"/>
    </source>
</evidence>
<dbReference type="EMBL" id="SEYY01000908">
    <property type="protein sequence ID" value="KAB7506271.1"/>
    <property type="molecule type" value="Genomic_DNA"/>
</dbReference>
<keyword evidence="11" id="KW-1185">Reference proteome</keyword>
<feature type="transmembrane region" description="Helical" evidence="9">
    <location>
        <begin position="145"/>
        <end position="163"/>
    </location>
</feature>
<sequence>MSGINIDEPRWDQGTYMGRARHFFTTTNPLNLFATPSQLDNAKLIVDKYRSGESVNLSDDEIWAAKHLYDSAFHPDTGEKMYLIGRMSAQVPMNMTITGCMLTFYKSTPAVVFWQWINQSFNALVNYTNRSGDSPITVKQLGTSYVLATGGALVTALGLNSLVKSMPPLMGRLVPFTAVAAANCVNIPLMRMRELKEGVSLIDENGNNVGQSTVAAKKGILSVCISRILMASPGMVIPPLIMNKLERKGTLRRYPWISAPLQVALCGVLLAVATPACCALFPQKSSISVSRLEKEVQEKINMLPNPPSVVYYNKGL</sequence>
<comment type="subcellular location">
    <subcellularLocation>
        <location evidence="1 9">Mitochondrion membrane</location>
        <topology evidence="1 9">Multi-pass membrane protein</topology>
    </subcellularLocation>
</comment>
<dbReference type="GO" id="GO:0140300">
    <property type="term" value="P:serine import into mitochondrion"/>
    <property type="evidence" value="ECO:0007669"/>
    <property type="project" value="TreeGrafter"/>
</dbReference>
<evidence type="ECO:0000256" key="1">
    <source>
        <dbReference type="ARBA" id="ARBA00004225"/>
    </source>
</evidence>
<evidence type="ECO:0000313" key="10">
    <source>
        <dbReference type="EMBL" id="KAB7506271.1"/>
    </source>
</evidence>
<comment type="caution">
    <text evidence="10">The sequence shown here is derived from an EMBL/GenBank/DDBJ whole genome shotgun (WGS) entry which is preliminary data.</text>
</comment>
<name>A0A5N5TID6_9CRUS</name>
<dbReference type="Pfam" id="PF03820">
    <property type="entry name" value="SFXNs"/>
    <property type="match status" value="1"/>
</dbReference>
<feature type="transmembrane region" description="Helical" evidence="9">
    <location>
        <begin position="261"/>
        <end position="281"/>
    </location>
</feature>
<evidence type="ECO:0000256" key="7">
    <source>
        <dbReference type="ARBA" id="ARBA00023128"/>
    </source>
</evidence>
<dbReference type="PANTHER" id="PTHR11153:SF8">
    <property type="entry name" value="SIDEROFLEXIN-1"/>
    <property type="match status" value="1"/>
</dbReference>